<feature type="chain" id="PRO_5041200279" evidence="1">
    <location>
        <begin position="22"/>
        <end position="105"/>
    </location>
</feature>
<evidence type="ECO:0000313" key="2">
    <source>
        <dbReference type="EMBL" id="CAJ0601509.1"/>
    </source>
</evidence>
<evidence type="ECO:0000313" key="3">
    <source>
        <dbReference type="Proteomes" id="UP001176961"/>
    </source>
</evidence>
<proteinExistence type="predicted"/>
<keyword evidence="3" id="KW-1185">Reference proteome</keyword>
<dbReference type="Proteomes" id="UP001176961">
    <property type="component" value="Unassembled WGS sequence"/>
</dbReference>
<dbReference type="AlphaFoldDB" id="A0AA36H021"/>
<name>A0AA36H021_CYLNA</name>
<comment type="caution">
    <text evidence="2">The sequence shown here is derived from an EMBL/GenBank/DDBJ whole genome shotgun (WGS) entry which is preliminary data.</text>
</comment>
<dbReference type="EMBL" id="CATQJL010000305">
    <property type="protein sequence ID" value="CAJ0601509.1"/>
    <property type="molecule type" value="Genomic_DNA"/>
</dbReference>
<accession>A0AA36H021</accession>
<organism evidence="2 3">
    <name type="scientific">Cylicocyclus nassatus</name>
    <name type="common">Nematode worm</name>
    <dbReference type="NCBI Taxonomy" id="53992"/>
    <lineage>
        <taxon>Eukaryota</taxon>
        <taxon>Metazoa</taxon>
        <taxon>Ecdysozoa</taxon>
        <taxon>Nematoda</taxon>
        <taxon>Chromadorea</taxon>
        <taxon>Rhabditida</taxon>
        <taxon>Rhabditina</taxon>
        <taxon>Rhabditomorpha</taxon>
        <taxon>Strongyloidea</taxon>
        <taxon>Strongylidae</taxon>
        <taxon>Cylicocyclus</taxon>
    </lineage>
</organism>
<keyword evidence="1" id="KW-0732">Signal</keyword>
<evidence type="ECO:0000256" key="1">
    <source>
        <dbReference type="SAM" id="SignalP"/>
    </source>
</evidence>
<reference evidence="2" key="1">
    <citation type="submission" date="2023-07" db="EMBL/GenBank/DDBJ databases">
        <authorList>
            <consortium name="CYATHOMIX"/>
        </authorList>
    </citation>
    <scope>NUCLEOTIDE SEQUENCE</scope>
    <source>
        <strain evidence="2">N/A</strain>
    </source>
</reference>
<feature type="signal peptide" evidence="1">
    <location>
        <begin position="1"/>
        <end position="21"/>
    </location>
</feature>
<protein>
    <submittedName>
        <fullName evidence="2">Uncharacterized protein</fullName>
    </submittedName>
</protein>
<gene>
    <name evidence="2" type="ORF">CYNAS_LOCUS13492</name>
</gene>
<sequence>MGMWTLSIASIILFIVLRAEARPQLDFHYANDSPRSLKSFWHLSNRGRVLGQLFSNLNLKRPQRAVSSISDQSAAPTESPTEFRPCVCHYMYFSTTYCYGDCDVY</sequence>